<dbReference type="SMART" id="SM00490">
    <property type="entry name" value="HELICc"/>
    <property type="match status" value="1"/>
</dbReference>
<dbReference type="InterPro" id="IPR007502">
    <property type="entry name" value="Helicase-assoc_dom"/>
</dbReference>
<dbReference type="FunFam" id="3.40.50.300:FF:000615">
    <property type="entry name" value="pre-mRNA-splicing factor ATP-dependent RNA helicase DEAH7"/>
    <property type="match status" value="1"/>
</dbReference>
<dbReference type="GO" id="GO:0003724">
    <property type="term" value="F:RNA helicase activity"/>
    <property type="evidence" value="ECO:0007669"/>
    <property type="project" value="UniProtKB-EC"/>
</dbReference>
<dbReference type="InterPro" id="IPR048333">
    <property type="entry name" value="HA2_WH"/>
</dbReference>
<dbReference type="Pfam" id="PF04408">
    <property type="entry name" value="WHD_HA2"/>
    <property type="match status" value="1"/>
</dbReference>
<feature type="compositionally biased region" description="Low complexity" evidence="10">
    <location>
        <begin position="41"/>
        <end position="69"/>
    </location>
</feature>
<dbReference type="EMBL" id="NBIV01000005">
    <property type="protein sequence ID" value="PXF49490.1"/>
    <property type="molecule type" value="Genomic_DNA"/>
</dbReference>
<name>A0A2V3J942_9FLOR</name>
<dbReference type="EC" id="3.6.4.13" evidence="1"/>
<dbReference type="SUPFAM" id="SSF52540">
    <property type="entry name" value="P-loop containing nucleoside triphosphate hydrolases"/>
    <property type="match status" value="1"/>
</dbReference>
<keyword evidence="6" id="KW-0067">ATP-binding</keyword>
<evidence type="ECO:0000256" key="10">
    <source>
        <dbReference type="SAM" id="MobiDB-lite"/>
    </source>
</evidence>
<dbReference type="GO" id="GO:0006397">
    <property type="term" value="P:mRNA processing"/>
    <property type="evidence" value="ECO:0007669"/>
    <property type="project" value="UniProtKB-KW"/>
</dbReference>
<keyword evidence="7" id="KW-0508">mRNA splicing</keyword>
<dbReference type="GO" id="GO:0016787">
    <property type="term" value="F:hydrolase activity"/>
    <property type="evidence" value="ECO:0007669"/>
    <property type="project" value="UniProtKB-KW"/>
</dbReference>
<dbReference type="Gene3D" id="1.20.120.1080">
    <property type="match status" value="1"/>
</dbReference>
<feature type="region of interest" description="Disordered" evidence="10">
    <location>
        <begin position="243"/>
        <end position="266"/>
    </location>
</feature>
<dbReference type="InterPro" id="IPR011709">
    <property type="entry name" value="DEAD-box_helicase_OB_fold"/>
</dbReference>
<dbReference type="Proteomes" id="UP000247409">
    <property type="component" value="Unassembled WGS sequence"/>
</dbReference>
<keyword evidence="3" id="KW-0547">Nucleotide-binding</keyword>
<dbReference type="PROSITE" id="PS51192">
    <property type="entry name" value="HELICASE_ATP_BIND_1"/>
    <property type="match status" value="1"/>
</dbReference>
<feature type="domain" description="Helicase ATP-binding" evidence="11">
    <location>
        <begin position="319"/>
        <end position="484"/>
    </location>
</feature>
<dbReference type="InterPro" id="IPR001650">
    <property type="entry name" value="Helicase_C-like"/>
</dbReference>
<dbReference type="FunFam" id="3.40.50.300:FF:000007">
    <property type="entry name" value="Pre-mRNA-splicing factor ATP-dependent RNA helicase"/>
    <property type="match status" value="1"/>
</dbReference>
<dbReference type="InterPro" id="IPR002464">
    <property type="entry name" value="DNA/RNA_helicase_DEAH_CS"/>
</dbReference>
<dbReference type="Gene3D" id="3.40.50.300">
    <property type="entry name" value="P-loop containing nucleotide triphosphate hydrolases"/>
    <property type="match status" value="2"/>
</dbReference>
<feature type="region of interest" description="Disordered" evidence="10">
    <location>
        <begin position="949"/>
        <end position="974"/>
    </location>
</feature>
<reference evidence="13 14" key="1">
    <citation type="journal article" date="2018" name="Mol. Biol. Evol.">
        <title>Analysis of the draft genome of the red seaweed Gracilariopsis chorda provides insights into genome size evolution in Rhodophyta.</title>
        <authorList>
            <person name="Lee J."/>
            <person name="Yang E.C."/>
            <person name="Graf L."/>
            <person name="Yang J.H."/>
            <person name="Qiu H."/>
            <person name="Zel Zion U."/>
            <person name="Chan C.X."/>
            <person name="Stephens T.G."/>
            <person name="Weber A.P.M."/>
            <person name="Boo G.H."/>
            <person name="Boo S.M."/>
            <person name="Kim K.M."/>
            <person name="Shin Y."/>
            <person name="Jung M."/>
            <person name="Lee S.J."/>
            <person name="Yim H.S."/>
            <person name="Lee J.H."/>
            <person name="Bhattacharya D."/>
            <person name="Yoon H.S."/>
        </authorList>
    </citation>
    <scope>NUCLEOTIDE SEQUENCE [LARGE SCALE GENOMIC DNA]</scope>
    <source>
        <strain evidence="13 14">SKKU-2015</strain>
        <tissue evidence="13">Whole body</tissue>
    </source>
</reference>
<comment type="caution">
    <text evidence="13">The sequence shown here is derived from an EMBL/GenBank/DDBJ whole genome shotgun (WGS) entry which is preliminary data.</text>
</comment>
<feature type="compositionally biased region" description="Basic residues" evidence="10">
    <location>
        <begin position="21"/>
        <end position="32"/>
    </location>
</feature>
<dbReference type="PROSITE" id="PS00690">
    <property type="entry name" value="DEAH_ATP_HELICASE"/>
    <property type="match status" value="1"/>
</dbReference>
<feature type="region of interest" description="Disordered" evidence="10">
    <location>
        <begin position="1"/>
        <end position="98"/>
    </location>
</feature>
<dbReference type="Pfam" id="PF21010">
    <property type="entry name" value="HA2_C"/>
    <property type="match status" value="1"/>
</dbReference>
<keyword evidence="2" id="KW-0507">mRNA processing</keyword>
<evidence type="ECO:0000313" key="14">
    <source>
        <dbReference type="Proteomes" id="UP000247409"/>
    </source>
</evidence>
<dbReference type="SMART" id="SM00847">
    <property type="entry name" value="HA2"/>
    <property type="match status" value="1"/>
</dbReference>
<evidence type="ECO:0000256" key="8">
    <source>
        <dbReference type="ARBA" id="ARBA00038040"/>
    </source>
</evidence>
<evidence type="ECO:0000256" key="2">
    <source>
        <dbReference type="ARBA" id="ARBA00022664"/>
    </source>
</evidence>
<dbReference type="GO" id="GO:0008380">
    <property type="term" value="P:RNA splicing"/>
    <property type="evidence" value="ECO:0007669"/>
    <property type="project" value="UniProtKB-KW"/>
</dbReference>
<keyword evidence="14" id="KW-1185">Reference proteome</keyword>
<dbReference type="CDD" id="cd18791">
    <property type="entry name" value="SF2_C_RHA"/>
    <property type="match status" value="1"/>
</dbReference>
<evidence type="ECO:0000256" key="5">
    <source>
        <dbReference type="ARBA" id="ARBA00022806"/>
    </source>
</evidence>
<evidence type="ECO:0000259" key="12">
    <source>
        <dbReference type="PROSITE" id="PS51194"/>
    </source>
</evidence>
<dbReference type="InterPro" id="IPR014001">
    <property type="entry name" value="Helicase_ATP-bd"/>
</dbReference>
<dbReference type="InterPro" id="IPR027417">
    <property type="entry name" value="P-loop_NTPase"/>
</dbReference>
<dbReference type="SMART" id="SM00487">
    <property type="entry name" value="DEXDc"/>
    <property type="match status" value="1"/>
</dbReference>
<dbReference type="Pfam" id="PF07717">
    <property type="entry name" value="OB_NTP_bind"/>
    <property type="match status" value="1"/>
</dbReference>
<feature type="compositionally biased region" description="Low complexity" evidence="10">
    <location>
        <begin position="1"/>
        <end position="11"/>
    </location>
</feature>
<evidence type="ECO:0000256" key="3">
    <source>
        <dbReference type="ARBA" id="ARBA00022741"/>
    </source>
</evidence>
<dbReference type="InterPro" id="IPR011545">
    <property type="entry name" value="DEAD/DEAH_box_helicase_dom"/>
</dbReference>
<evidence type="ECO:0000259" key="11">
    <source>
        <dbReference type="PROSITE" id="PS51192"/>
    </source>
</evidence>
<organism evidence="13 14">
    <name type="scientific">Gracilariopsis chorda</name>
    <dbReference type="NCBI Taxonomy" id="448386"/>
    <lineage>
        <taxon>Eukaryota</taxon>
        <taxon>Rhodophyta</taxon>
        <taxon>Florideophyceae</taxon>
        <taxon>Rhodymeniophycidae</taxon>
        <taxon>Gracilariales</taxon>
        <taxon>Gracilariaceae</taxon>
        <taxon>Gracilariopsis</taxon>
    </lineage>
</organism>
<dbReference type="GO" id="GO:0003723">
    <property type="term" value="F:RNA binding"/>
    <property type="evidence" value="ECO:0007669"/>
    <property type="project" value="TreeGrafter"/>
</dbReference>
<evidence type="ECO:0000256" key="9">
    <source>
        <dbReference type="ARBA" id="ARBA00047984"/>
    </source>
</evidence>
<keyword evidence="4" id="KW-0378">Hydrolase</keyword>
<gene>
    <name evidence="13" type="ORF">BWQ96_00806</name>
</gene>
<dbReference type="OrthoDB" id="10253254at2759"/>
<feature type="domain" description="Helicase C-terminal" evidence="12">
    <location>
        <begin position="509"/>
        <end position="682"/>
    </location>
</feature>
<feature type="compositionally biased region" description="Basic and acidic residues" evidence="10">
    <location>
        <begin position="250"/>
        <end position="266"/>
    </location>
</feature>
<dbReference type="AlphaFoldDB" id="A0A2V3J942"/>
<dbReference type="STRING" id="448386.A0A2V3J942"/>
<evidence type="ECO:0000256" key="6">
    <source>
        <dbReference type="ARBA" id="ARBA00022840"/>
    </source>
</evidence>
<protein>
    <recommendedName>
        <fullName evidence="1">RNA helicase</fullName>
        <ecNumber evidence="1">3.6.4.13</ecNumber>
    </recommendedName>
</protein>
<proteinExistence type="inferred from homology"/>
<dbReference type="PROSITE" id="PS51194">
    <property type="entry name" value="HELICASE_CTER"/>
    <property type="match status" value="1"/>
</dbReference>
<dbReference type="PANTHER" id="PTHR18934:SF91">
    <property type="entry name" value="PRE-MRNA-SPLICING FACTOR ATP-DEPENDENT RNA HELICASE PRP16"/>
    <property type="match status" value="1"/>
</dbReference>
<dbReference type="Pfam" id="PF00271">
    <property type="entry name" value="Helicase_C"/>
    <property type="match status" value="1"/>
</dbReference>
<evidence type="ECO:0000256" key="1">
    <source>
        <dbReference type="ARBA" id="ARBA00012552"/>
    </source>
</evidence>
<accession>A0A2V3J942</accession>
<dbReference type="Pfam" id="PF00270">
    <property type="entry name" value="DEAD"/>
    <property type="match status" value="1"/>
</dbReference>
<sequence>MPPSRLPASATRPPPRAPAFKQRRQRPKKRRAARIDTTEQPSLSTRTTAATPPSPHRAQSASQSSSAQSRWGVKPSEKALPKRSKIPPPKRNPTYDAYLVEQQQLDRQWYLGDEYERTFDDAAVAKRQSRRLSAAAIAKQADAHKWENTQLSAALGAPRTNSTYIPDDSGPRLALVVQELHPPFLHGFSASAHRDNRQDDHIVYPVKDVTSDMAVIARKGSPTVEAYRLKRERGNKRESYWELGHAPGAKAKESDQREAERGAAEHARLQANQDWKQASKFSNALLKTTLDNKHRKRLACEIESARKSLPVYQVKRQLLNLVRENQVCVIVGETGSGKTTQLTQYLEEEGYATFGIIGCTQPRRVAAVSVAQRVAEEFRGGVRLGEQVGYAIRFEDVTGPNTLIKYMTDGILLRESLTYPDLERYSVIVMDEAHERSLNTDVLFGLLRNVIAKRRDLRVIITSATLNADRFANFFGDAPVFNIPGRTFPVDTFFSKTPMEDYVDAAVWQTVQLHIQAPLPGDILIFMTGQEDIETTCEALADKVSKLQNPHPIIILPIYSQLATDLQAKIFEPAPDGVRKVVVATNIAETSLTIDGIRYVVDAGYCKLKTYNPQLGMDALLLCPASQSSVDQRAGRAGRTAPGKCYRLFTSTAYVRELLETNVPEIQRTNLSHVVLLLKTLGVDDILEFPFLDPPPRENVLKSMLSLWLLGALDANGKLTSLGREMSSFPLDPGLSSLLFTGMQNGCLVECLTIVAMLSVPNVFVRPQGREEESDAAREKFFVPESDHLTLLHVYQRWIAGGSRAEWCAKHYISSKSMRKAREVREQLLDMVRAKKMVESSCDDWDSIRKAIGFAFFYQAARRKGVGEYVNIRSGVVCGMHPTSAMYGSGLGADYVVYHELIMTRKEFMSCITAVEVQWLAEAGPMLYVLKHVADEGVEIAQRVQQRRAEIEDEIRRSSSNRKEDDGGTKTKKS</sequence>
<evidence type="ECO:0000256" key="7">
    <source>
        <dbReference type="ARBA" id="ARBA00023187"/>
    </source>
</evidence>
<dbReference type="PANTHER" id="PTHR18934">
    <property type="entry name" value="ATP-DEPENDENT RNA HELICASE"/>
    <property type="match status" value="1"/>
</dbReference>
<dbReference type="GO" id="GO:0005524">
    <property type="term" value="F:ATP binding"/>
    <property type="evidence" value="ECO:0007669"/>
    <property type="project" value="UniProtKB-KW"/>
</dbReference>
<comment type="catalytic activity">
    <reaction evidence="9">
        <text>ATP + H2O = ADP + phosphate + H(+)</text>
        <dbReference type="Rhea" id="RHEA:13065"/>
        <dbReference type="ChEBI" id="CHEBI:15377"/>
        <dbReference type="ChEBI" id="CHEBI:15378"/>
        <dbReference type="ChEBI" id="CHEBI:30616"/>
        <dbReference type="ChEBI" id="CHEBI:43474"/>
        <dbReference type="ChEBI" id="CHEBI:456216"/>
        <dbReference type="EC" id="3.6.4.13"/>
    </reaction>
</comment>
<comment type="similarity">
    <text evidence="8">Belongs to the DEAD box helicase family. DEAH subfamily. PRP16 sub-subfamily.</text>
</comment>
<evidence type="ECO:0000256" key="4">
    <source>
        <dbReference type="ARBA" id="ARBA00022801"/>
    </source>
</evidence>
<evidence type="ECO:0000313" key="13">
    <source>
        <dbReference type="EMBL" id="PXF49490.1"/>
    </source>
</evidence>
<keyword evidence="5 13" id="KW-0347">Helicase</keyword>